<feature type="transmembrane region" description="Helical" evidence="1">
    <location>
        <begin position="35"/>
        <end position="59"/>
    </location>
</feature>
<dbReference type="RefSeq" id="WP_264849183.1">
    <property type="nucleotide sequence ID" value="NZ_BRXR01000001.1"/>
</dbReference>
<organism evidence="2 3">
    <name type="scientific">Clostridium omnivorum</name>
    <dbReference type="NCBI Taxonomy" id="1604902"/>
    <lineage>
        <taxon>Bacteria</taxon>
        <taxon>Bacillati</taxon>
        <taxon>Bacillota</taxon>
        <taxon>Clostridia</taxon>
        <taxon>Eubacteriales</taxon>
        <taxon>Clostridiaceae</taxon>
        <taxon>Clostridium</taxon>
    </lineage>
</organism>
<keyword evidence="1" id="KW-1133">Transmembrane helix</keyword>
<gene>
    <name evidence="2" type="ORF">bsdE14_13190</name>
</gene>
<evidence type="ECO:0000256" key="1">
    <source>
        <dbReference type="SAM" id="Phobius"/>
    </source>
</evidence>
<dbReference type="EMBL" id="BRXR01000001">
    <property type="protein sequence ID" value="GLC29909.1"/>
    <property type="molecule type" value="Genomic_DNA"/>
</dbReference>
<evidence type="ECO:0008006" key="4">
    <source>
        <dbReference type="Google" id="ProtNLM"/>
    </source>
</evidence>
<comment type="caution">
    <text evidence="2">The sequence shown here is derived from an EMBL/GenBank/DDBJ whole genome shotgun (WGS) entry which is preliminary data.</text>
</comment>
<reference evidence="2 3" key="1">
    <citation type="journal article" date="2024" name="Int. J. Syst. Evol. Microbiol.">
        <title>Clostridium omnivorum sp. nov., isolated from anoxic soil under the treatment of reductive soil disinfestation.</title>
        <authorList>
            <person name="Ueki A."/>
            <person name="Tonouchi A."/>
            <person name="Kaku N."/>
            <person name="Honma S."/>
            <person name="Ueki K."/>
        </authorList>
    </citation>
    <scope>NUCLEOTIDE SEQUENCE [LARGE SCALE GENOMIC DNA]</scope>
    <source>
        <strain evidence="2 3">E14</strain>
    </source>
</reference>
<keyword evidence="3" id="KW-1185">Reference proteome</keyword>
<evidence type="ECO:0000313" key="3">
    <source>
        <dbReference type="Proteomes" id="UP001208567"/>
    </source>
</evidence>
<sequence>MRFIIKMLMRILDNGIYEEPKHQENGRIILKMNTIYGIVGIFSVIVSIVVTIIAFISGAFSSEDWIYALIFIALFVILGAILILYTRNTRVEADSQEISYTGFSGGSKKIKWKYVKKVKYNKSSKEITVSDGETKIKIHLHYKGLGSLLKLMKENVPERICCETLKELGM</sequence>
<protein>
    <recommendedName>
        <fullName evidence="4">DUF5673 domain-containing protein</fullName>
    </recommendedName>
</protein>
<keyword evidence="1" id="KW-0472">Membrane</keyword>
<name>A0ABQ5N3X7_9CLOT</name>
<dbReference type="Proteomes" id="UP001208567">
    <property type="component" value="Unassembled WGS sequence"/>
</dbReference>
<evidence type="ECO:0000313" key="2">
    <source>
        <dbReference type="EMBL" id="GLC29909.1"/>
    </source>
</evidence>
<accession>A0ABQ5N3X7</accession>
<keyword evidence="1" id="KW-0812">Transmembrane</keyword>
<proteinExistence type="predicted"/>
<feature type="transmembrane region" description="Helical" evidence="1">
    <location>
        <begin position="65"/>
        <end position="85"/>
    </location>
</feature>